<protein>
    <recommendedName>
        <fullName evidence="1">DUF6589 domain-containing protein</fullName>
    </recommendedName>
</protein>
<proteinExistence type="predicted"/>
<evidence type="ECO:0000259" key="1">
    <source>
        <dbReference type="Pfam" id="PF20231"/>
    </source>
</evidence>
<evidence type="ECO:0000313" key="3">
    <source>
        <dbReference type="Proteomes" id="UP001460270"/>
    </source>
</evidence>
<comment type="caution">
    <text evidence="2">The sequence shown here is derived from an EMBL/GenBank/DDBJ whole genome shotgun (WGS) entry which is preliminary data.</text>
</comment>
<accession>A0AAW0Q1H6</accession>
<reference evidence="3" key="1">
    <citation type="submission" date="2024-04" db="EMBL/GenBank/DDBJ databases">
        <title>Salinicola lusitanus LLJ914,a marine bacterium isolated from the Okinawa Trough.</title>
        <authorList>
            <person name="Li J."/>
        </authorList>
    </citation>
    <scope>NUCLEOTIDE SEQUENCE [LARGE SCALE GENOMIC DNA]</scope>
</reference>
<dbReference type="AlphaFoldDB" id="A0AAW0Q1H6"/>
<dbReference type="EMBL" id="JBBPFD010000001">
    <property type="protein sequence ID" value="KAK7945429.1"/>
    <property type="molecule type" value="Genomic_DNA"/>
</dbReference>
<keyword evidence="3" id="KW-1185">Reference proteome</keyword>
<dbReference type="Proteomes" id="UP001460270">
    <property type="component" value="Unassembled WGS sequence"/>
</dbReference>
<feature type="domain" description="DUF6589" evidence="1">
    <location>
        <begin position="4"/>
        <end position="79"/>
    </location>
</feature>
<gene>
    <name evidence="2" type="ORF">WMY93_001157</name>
</gene>
<dbReference type="InterPro" id="IPR046496">
    <property type="entry name" value="DUF6589"/>
</dbReference>
<dbReference type="Pfam" id="PF20231">
    <property type="entry name" value="DUF6589"/>
    <property type="match status" value="1"/>
</dbReference>
<evidence type="ECO:0000313" key="2">
    <source>
        <dbReference type="EMBL" id="KAK7945429.1"/>
    </source>
</evidence>
<sequence length="145" mass="16847">MAHSVMWNRFWNGRGGRGNNIALDLHLEHLNNYLKSFLKGLGPNLNESSATRISKSIGILKEVMDKTDQELANTRPSGLHHAPQDENDIKTLVAVFRDSELFRHHPQREFKSFPGFSKNLLVNLKYSKLCHWMREKLKDWREVPV</sequence>
<organism evidence="2 3">
    <name type="scientific">Mugilogobius chulae</name>
    <name type="common">yellowstripe goby</name>
    <dbReference type="NCBI Taxonomy" id="88201"/>
    <lineage>
        <taxon>Eukaryota</taxon>
        <taxon>Metazoa</taxon>
        <taxon>Chordata</taxon>
        <taxon>Craniata</taxon>
        <taxon>Vertebrata</taxon>
        <taxon>Euteleostomi</taxon>
        <taxon>Actinopterygii</taxon>
        <taxon>Neopterygii</taxon>
        <taxon>Teleostei</taxon>
        <taxon>Neoteleostei</taxon>
        <taxon>Acanthomorphata</taxon>
        <taxon>Gobiaria</taxon>
        <taxon>Gobiiformes</taxon>
        <taxon>Gobioidei</taxon>
        <taxon>Gobiidae</taxon>
        <taxon>Gobionellinae</taxon>
        <taxon>Mugilogobius</taxon>
    </lineage>
</organism>
<name>A0AAW0Q1H6_9GOBI</name>